<evidence type="ECO:0000259" key="1">
    <source>
        <dbReference type="Pfam" id="PF07110"/>
    </source>
</evidence>
<dbReference type="SUPFAM" id="SSF54909">
    <property type="entry name" value="Dimeric alpha+beta barrel"/>
    <property type="match status" value="1"/>
</dbReference>
<name>A0ABY5L5B4_9SPHN</name>
<accession>A0ABY5L5B4</accession>
<keyword evidence="3" id="KW-1185">Reference proteome</keyword>
<dbReference type="Pfam" id="PF07110">
    <property type="entry name" value="EthD"/>
    <property type="match status" value="1"/>
</dbReference>
<gene>
    <name evidence="2" type="ORF">NMP03_13220</name>
</gene>
<dbReference type="Gene3D" id="3.30.70.100">
    <property type="match status" value="1"/>
</dbReference>
<sequence>MHVVLVTYPKRDGARFDEAYYTATHMPLVRDGWAQYGLTDAQALYPSGAGDSGFTAVAVLSFRDADALQAALASPEAPGIMGDVPNFTDIEPSMHFLQHG</sequence>
<dbReference type="Proteomes" id="UP001058533">
    <property type="component" value="Chromosome"/>
</dbReference>
<reference evidence="2" key="1">
    <citation type="submission" date="2022-07" db="EMBL/GenBank/DDBJ databases">
        <title>Sphingomonas sp. nov., a novel bacterium isolated from the north slope of the Mount Everest.</title>
        <authorList>
            <person name="Cui X."/>
            <person name="Liu Y."/>
        </authorList>
    </citation>
    <scope>NUCLEOTIDE SEQUENCE</scope>
    <source>
        <strain evidence="2">S5-59</strain>
    </source>
</reference>
<organism evidence="2 3">
    <name type="scientific">Sphingomonas qomolangmaensis</name>
    <dbReference type="NCBI Taxonomy" id="2918765"/>
    <lineage>
        <taxon>Bacteria</taxon>
        <taxon>Pseudomonadati</taxon>
        <taxon>Pseudomonadota</taxon>
        <taxon>Alphaproteobacteria</taxon>
        <taxon>Sphingomonadales</taxon>
        <taxon>Sphingomonadaceae</taxon>
        <taxon>Sphingomonas</taxon>
    </lineage>
</organism>
<evidence type="ECO:0000313" key="3">
    <source>
        <dbReference type="Proteomes" id="UP001058533"/>
    </source>
</evidence>
<dbReference type="PANTHER" id="PTHR40260">
    <property type="entry name" value="BLR8190 PROTEIN"/>
    <property type="match status" value="1"/>
</dbReference>
<dbReference type="PANTHER" id="PTHR40260:SF2">
    <property type="entry name" value="BLR8190 PROTEIN"/>
    <property type="match status" value="1"/>
</dbReference>
<protein>
    <submittedName>
        <fullName evidence="2">EthD family reductase</fullName>
    </submittedName>
</protein>
<proteinExistence type="predicted"/>
<dbReference type="NCBIfam" id="TIGR02118">
    <property type="entry name" value="EthD family reductase"/>
    <property type="match status" value="1"/>
</dbReference>
<evidence type="ECO:0000313" key="2">
    <source>
        <dbReference type="EMBL" id="UUL82135.1"/>
    </source>
</evidence>
<dbReference type="InterPro" id="IPR009799">
    <property type="entry name" value="EthD_dom"/>
</dbReference>
<dbReference type="InterPro" id="IPR011008">
    <property type="entry name" value="Dimeric_a/b-barrel"/>
</dbReference>
<dbReference type="RefSeq" id="WP_256505917.1">
    <property type="nucleotide sequence ID" value="NZ_CP101740.1"/>
</dbReference>
<feature type="domain" description="EthD" evidence="1">
    <location>
        <begin position="19"/>
        <end position="90"/>
    </location>
</feature>
<dbReference type="EMBL" id="CP101740">
    <property type="protein sequence ID" value="UUL82135.1"/>
    <property type="molecule type" value="Genomic_DNA"/>
</dbReference>